<dbReference type="GeneTree" id="ENSGT00660000097451"/>
<dbReference type="Proteomes" id="UP000008144">
    <property type="component" value="Chromosome 5"/>
</dbReference>
<dbReference type="Ensembl" id="ENSCINT00000032165.1">
    <property type="protein sequence ID" value="ENSCINP00000035109.1"/>
    <property type="gene ID" value="ENSCING00000018275.1"/>
</dbReference>
<keyword evidence="3" id="KW-1185">Reference proteome</keyword>
<reference evidence="2" key="3">
    <citation type="submission" date="2025-08" db="UniProtKB">
        <authorList>
            <consortium name="Ensembl"/>
        </authorList>
    </citation>
    <scope>IDENTIFICATION</scope>
</reference>
<reference evidence="2" key="2">
    <citation type="journal article" date="2008" name="Genome Biol.">
        <title>Improved genome assembly and evidence-based global gene model set for the chordate Ciona intestinalis: new insight into intron and operon populations.</title>
        <authorList>
            <person name="Satou Y."/>
            <person name="Mineta K."/>
            <person name="Ogasawara M."/>
            <person name="Sasakura Y."/>
            <person name="Shoguchi E."/>
            <person name="Ueno K."/>
            <person name="Yamada L."/>
            <person name="Matsumoto J."/>
            <person name="Wasserscheid J."/>
            <person name="Dewar K."/>
            <person name="Wiley G.B."/>
            <person name="Macmil S.L."/>
            <person name="Roe B.A."/>
            <person name="Zeller R.W."/>
            <person name="Hastings K.E."/>
            <person name="Lemaire P."/>
            <person name="Lindquist E."/>
            <person name="Endo T."/>
            <person name="Hotta K."/>
            <person name="Inaba K."/>
        </authorList>
    </citation>
    <scope>NUCLEOTIDE SEQUENCE [LARGE SCALE GENOMIC DNA]</scope>
    <source>
        <strain evidence="2">wild type</strain>
    </source>
</reference>
<evidence type="ECO:0000313" key="3">
    <source>
        <dbReference type="Proteomes" id="UP000008144"/>
    </source>
</evidence>
<proteinExistence type="predicted"/>
<feature type="region of interest" description="Disordered" evidence="1">
    <location>
        <begin position="87"/>
        <end position="133"/>
    </location>
</feature>
<dbReference type="EMBL" id="EAAA01002084">
    <property type="status" value="NOT_ANNOTATED_CDS"/>
    <property type="molecule type" value="Genomic_DNA"/>
</dbReference>
<dbReference type="AlphaFoldDB" id="H2XZM5"/>
<organism evidence="2 3">
    <name type="scientific">Ciona intestinalis</name>
    <name type="common">Transparent sea squirt</name>
    <name type="synonym">Ascidia intestinalis</name>
    <dbReference type="NCBI Taxonomy" id="7719"/>
    <lineage>
        <taxon>Eukaryota</taxon>
        <taxon>Metazoa</taxon>
        <taxon>Chordata</taxon>
        <taxon>Tunicata</taxon>
        <taxon>Ascidiacea</taxon>
        <taxon>Phlebobranchia</taxon>
        <taxon>Cionidae</taxon>
        <taxon>Ciona</taxon>
    </lineage>
</organism>
<feature type="region of interest" description="Disordered" evidence="1">
    <location>
        <begin position="151"/>
        <end position="185"/>
    </location>
</feature>
<reference evidence="3" key="1">
    <citation type="journal article" date="2002" name="Science">
        <title>The draft genome of Ciona intestinalis: insights into chordate and vertebrate origins.</title>
        <authorList>
            <person name="Dehal P."/>
            <person name="Satou Y."/>
            <person name="Campbell R.K."/>
            <person name="Chapman J."/>
            <person name="Degnan B."/>
            <person name="De Tomaso A."/>
            <person name="Davidson B."/>
            <person name="Di Gregorio A."/>
            <person name="Gelpke M."/>
            <person name="Goodstein D.M."/>
            <person name="Harafuji N."/>
            <person name="Hastings K.E."/>
            <person name="Ho I."/>
            <person name="Hotta K."/>
            <person name="Huang W."/>
            <person name="Kawashima T."/>
            <person name="Lemaire P."/>
            <person name="Martinez D."/>
            <person name="Meinertzhagen I.A."/>
            <person name="Necula S."/>
            <person name="Nonaka M."/>
            <person name="Putnam N."/>
            <person name="Rash S."/>
            <person name="Saiga H."/>
            <person name="Satake M."/>
            <person name="Terry A."/>
            <person name="Yamada L."/>
            <person name="Wang H.G."/>
            <person name="Awazu S."/>
            <person name="Azumi K."/>
            <person name="Boore J."/>
            <person name="Branno M."/>
            <person name="Chin-Bow S."/>
            <person name="DeSantis R."/>
            <person name="Doyle S."/>
            <person name="Francino P."/>
            <person name="Keys D.N."/>
            <person name="Haga S."/>
            <person name="Hayashi H."/>
            <person name="Hino K."/>
            <person name="Imai K.S."/>
            <person name="Inaba K."/>
            <person name="Kano S."/>
            <person name="Kobayashi K."/>
            <person name="Kobayashi M."/>
            <person name="Lee B.I."/>
            <person name="Makabe K.W."/>
            <person name="Manohar C."/>
            <person name="Matassi G."/>
            <person name="Medina M."/>
            <person name="Mochizuki Y."/>
            <person name="Mount S."/>
            <person name="Morishita T."/>
            <person name="Miura S."/>
            <person name="Nakayama A."/>
            <person name="Nishizaka S."/>
            <person name="Nomoto H."/>
            <person name="Ohta F."/>
            <person name="Oishi K."/>
            <person name="Rigoutsos I."/>
            <person name="Sano M."/>
            <person name="Sasaki A."/>
            <person name="Sasakura Y."/>
            <person name="Shoguchi E."/>
            <person name="Shin-i T."/>
            <person name="Spagnuolo A."/>
            <person name="Stainier D."/>
            <person name="Suzuki M.M."/>
            <person name="Tassy O."/>
            <person name="Takatori N."/>
            <person name="Tokuoka M."/>
            <person name="Yagi K."/>
            <person name="Yoshizaki F."/>
            <person name="Wada S."/>
            <person name="Zhang C."/>
            <person name="Hyatt P.D."/>
            <person name="Larimer F."/>
            <person name="Detter C."/>
            <person name="Doggett N."/>
            <person name="Glavina T."/>
            <person name="Hawkins T."/>
            <person name="Richardson P."/>
            <person name="Lucas S."/>
            <person name="Kohara Y."/>
            <person name="Levine M."/>
            <person name="Satoh N."/>
            <person name="Rokhsar D.S."/>
        </authorList>
    </citation>
    <scope>NUCLEOTIDE SEQUENCE [LARGE SCALE GENOMIC DNA]</scope>
</reference>
<protein>
    <submittedName>
        <fullName evidence="2">Uncharacterized protein</fullName>
    </submittedName>
</protein>
<dbReference type="SUPFAM" id="SSF48403">
    <property type="entry name" value="Ankyrin repeat"/>
    <property type="match status" value="1"/>
</dbReference>
<evidence type="ECO:0000256" key="1">
    <source>
        <dbReference type="SAM" id="MobiDB-lite"/>
    </source>
</evidence>
<reference evidence="2" key="4">
    <citation type="submission" date="2025-09" db="UniProtKB">
        <authorList>
            <consortium name="Ensembl"/>
        </authorList>
    </citation>
    <scope>IDENTIFICATION</scope>
</reference>
<accession>H2XZM5</accession>
<sequence length="185" mass="20127">MNGHEDIIISLLQHDANPKMRDFSGRLPIHYLKLDMSLPLQKLLFGSEQMIVKGFAAGLRPHETDSRKTNRLSSAISGGLTSVGALMSRSSEDVSKLDEPNRPGRSGSFRNKMSRKKHGKSTKERPTITLVTADESDSGFGSIRSSVVSLPLSASTPNLQRSTPNTPNPSRAGERARSNTDSNVI</sequence>
<dbReference type="InterPro" id="IPR036770">
    <property type="entry name" value="Ankyrin_rpt-contain_sf"/>
</dbReference>
<dbReference type="HOGENOM" id="CLU_1460805_0_0_1"/>
<name>H2XZM5_CIOIN</name>
<feature type="compositionally biased region" description="Basic and acidic residues" evidence="1">
    <location>
        <begin position="90"/>
        <end position="102"/>
    </location>
</feature>
<feature type="compositionally biased region" description="Polar residues" evidence="1">
    <location>
        <begin position="151"/>
        <end position="169"/>
    </location>
</feature>
<dbReference type="InParanoid" id="H2XZM5"/>
<evidence type="ECO:0000313" key="2">
    <source>
        <dbReference type="Ensembl" id="ENSCINP00000035109.1"/>
    </source>
</evidence>